<keyword evidence="2" id="KW-0472">Membrane</keyword>
<dbReference type="EMBL" id="JAHFVK010000001">
    <property type="protein sequence ID" value="MBT2133514.1"/>
    <property type="molecule type" value="Genomic_DNA"/>
</dbReference>
<feature type="region of interest" description="Disordered" evidence="1">
    <location>
        <begin position="267"/>
        <end position="288"/>
    </location>
</feature>
<keyword evidence="2" id="KW-0812">Transmembrane</keyword>
<feature type="transmembrane region" description="Helical" evidence="2">
    <location>
        <begin position="223"/>
        <end position="243"/>
    </location>
</feature>
<comment type="caution">
    <text evidence="3">The sequence shown here is derived from an EMBL/GenBank/DDBJ whole genome shotgun (WGS) entry which is preliminary data.</text>
</comment>
<sequence>MEELVGLNAAERLFLMIPIYRVVLGVFVLLILSAIGGIWLRRRFSGKDGTGGTGFEGEGYVVTAASGLLALLLGFTFAMAVDRFDERRMLVIDEANGIYSTYLLAQTFPQPDSGRISSTLLAYLDHRLAVSRKSPIDQKPGALQLDRHLKAQLWRESLEATRNLRDDVASTYLQTAAQTLEVGATREAIRLARIPPFIHVVLWVFSAITVTAFGFSYYGRARWLGLCVIIFLQTLALALILDLDRPTSGIIRESQWALEDVKHRLRDTPPSEFLPNNQTSAPEAPGGL</sequence>
<evidence type="ECO:0008006" key="5">
    <source>
        <dbReference type="Google" id="ProtNLM"/>
    </source>
</evidence>
<dbReference type="Pfam" id="PF14023">
    <property type="entry name" value="Bestrophin-like"/>
    <property type="match status" value="1"/>
</dbReference>
<gene>
    <name evidence="3" type="ORF">KK137_04120</name>
</gene>
<dbReference type="InterPro" id="IPR025333">
    <property type="entry name" value="DUF4239"/>
</dbReference>
<reference evidence="3 4" key="1">
    <citation type="submission" date="2021-05" db="EMBL/GenBank/DDBJ databases">
        <title>Croceibacterium sp. LX-88 genome sequence.</title>
        <authorList>
            <person name="Luo X."/>
        </authorList>
    </citation>
    <scope>NUCLEOTIDE SEQUENCE [LARGE SCALE GENOMIC DNA]</scope>
    <source>
        <strain evidence="3 4">LX-88</strain>
    </source>
</reference>
<dbReference type="RefSeq" id="WP_214534756.1">
    <property type="nucleotide sequence ID" value="NZ_JAHFVK010000001.1"/>
</dbReference>
<evidence type="ECO:0000256" key="2">
    <source>
        <dbReference type="SAM" id="Phobius"/>
    </source>
</evidence>
<evidence type="ECO:0000256" key="1">
    <source>
        <dbReference type="SAM" id="MobiDB-lite"/>
    </source>
</evidence>
<keyword evidence="4" id="KW-1185">Reference proteome</keyword>
<organism evidence="3 4">
    <name type="scientific">Croceibacterium selenioxidans</name>
    <dbReference type="NCBI Taxonomy" id="2838833"/>
    <lineage>
        <taxon>Bacteria</taxon>
        <taxon>Pseudomonadati</taxon>
        <taxon>Pseudomonadota</taxon>
        <taxon>Alphaproteobacteria</taxon>
        <taxon>Sphingomonadales</taxon>
        <taxon>Erythrobacteraceae</taxon>
        <taxon>Croceibacterium</taxon>
    </lineage>
</organism>
<feature type="transmembrane region" description="Helical" evidence="2">
    <location>
        <begin position="19"/>
        <end position="40"/>
    </location>
</feature>
<feature type="transmembrane region" description="Helical" evidence="2">
    <location>
        <begin position="196"/>
        <end position="217"/>
    </location>
</feature>
<dbReference type="Proteomes" id="UP000811255">
    <property type="component" value="Unassembled WGS sequence"/>
</dbReference>
<feature type="transmembrane region" description="Helical" evidence="2">
    <location>
        <begin position="60"/>
        <end position="81"/>
    </location>
</feature>
<accession>A0ABS5W1E3</accession>
<protein>
    <recommendedName>
        <fullName evidence="5">DUF4239 domain-containing protein</fullName>
    </recommendedName>
</protein>
<name>A0ABS5W1E3_9SPHN</name>
<evidence type="ECO:0000313" key="4">
    <source>
        <dbReference type="Proteomes" id="UP000811255"/>
    </source>
</evidence>
<keyword evidence="2" id="KW-1133">Transmembrane helix</keyword>
<evidence type="ECO:0000313" key="3">
    <source>
        <dbReference type="EMBL" id="MBT2133514.1"/>
    </source>
</evidence>
<proteinExistence type="predicted"/>